<dbReference type="OrthoDB" id="5242890at2"/>
<dbReference type="AlphaFoldDB" id="A0A2S6IUW5"/>
<protein>
    <submittedName>
        <fullName evidence="1">Uncharacterized protein</fullName>
    </submittedName>
</protein>
<proteinExistence type="predicted"/>
<dbReference type="EMBL" id="PTJD01000002">
    <property type="protein sequence ID" value="PPK98067.1"/>
    <property type="molecule type" value="Genomic_DNA"/>
</dbReference>
<keyword evidence="2" id="KW-1185">Reference proteome</keyword>
<evidence type="ECO:0000313" key="1">
    <source>
        <dbReference type="EMBL" id="PPK98067.1"/>
    </source>
</evidence>
<dbReference type="Proteomes" id="UP000239485">
    <property type="component" value="Unassembled WGS sequence"/>
</dbReference>
<evidence type="ECO:0000313" key="2">
    <source>
        <dbReference type="Proteomes" id="UP000239485"/>
    </source>
</evidence>
<sequence length="155" mass="17027">MKLRAHGMAVDAPRGWEVRISRRRREGQEVGAERRPVLHAATVALPEERGDFGGGVTPLLSEEDLFVSLFEYGPEAVGTPLFATKGRPRPTVADFAPNRLQRSIPGQSGCQWFFQEGGRAFCLYVVLGSHARRAALVNRLNDVLATLDLDADASR</sequence>
<comment type="caution">
    <text evidence="1">The sequence shown here is derived from an EMBL/GenBank/DDBJ whole genome shotgun (WGS) entry which is preliminary data.</text>
</comment>
<gene>
    <name evidence="1" type="ORF">CLV92_102220</name>
</gene>
<organism evidence="1 2">
    <name type="scientific">Kineococcus xinjiangensis</name>
    <dbReference type="NCBI Taxonomy" id="512762"/>
    <lineage>
        <taxon>Bacteria</taxon>
        <taxon>Bacillati</taxon>
        <taxon>Actinomycetota</taxon>
        <taxon>Actinomycetes</taxon>
        <taxon>Kineosporiales</taxon>
        <taxon>Kineosporiaceae</taxon>
        <taxon>Kineococcus</taxon>
    </lineage>
</organism>
<dbReference type="RefSeq" id="WP_104431505.1">
    <property type="nucleotide sequence ID" value="NZ_PTJD01000002.1"/>
</dbReference>
<accession>A0A2S6IUW5</accession>
<name>A0A2S6IUW5_9ACTN</name>
<reference evidence="1 2" key="1">
    <citation type="submission" date="2018-02" db="EMBL/GenBank/DDBJ databases">
        <title>Genomic Encyclopedia of Archaeal and Bacterial Type Strains, Phase II (KMG-II): from individual species to whole genera.</title>
        <authorList>
            <person name="Goeker M."/>
        </authorList>
    </citation>
    <scope>NUCLEOTIDE SEQUENCE [LARGE SCALE GENOMIC DNA]</scope>
    <source>
        <strain evidence="1 2">DSM 22857</strain>
    </source>
</reference>